<dbReference type="SMART" id="SM00198">
    <property type="entry name" value="SCP"/>
    <property type="match status" value="1"/>
</dbReference>
<keyword evidence="3" id="KW-1185">Reference proteome</keyword>
<evidence type="ECO:0000313" key="4">
    <source>
        <dbReference type="WBParaSite" id="nRc.2.0.1.t08650-RA"/>
    </source>
</evidence>
<dbReference type="InterPro" id="IPR018244">
    <property type="entry name" value="Allrgn_V5/Tpx1_CS"/>
</dbReference>
<proteinExistence type="predicted"/>
<name>A0A915I483_ROMCU</name>
<feature type="compositionally biased region" description="Polar residues" evidence="1">
    <location>
        <begin position="304"/>
        <end position="319"/>
    </location>
</feature>
<dbReference type="InterPro" id="IPR014044">
    <property type="entry name" value="CAP_dom"/>
</dbReference>
<dbReference type="InterPro" id="IPR035940">
    <property type="entry name" value="CAP_sf"/>
</dbReference>
<evidence type="ECO:0000313" key="3">
    <source>
        <dbReference type="Proteomes" id="UP000887565"/>
    </source>
</evidence>
<accession>A0A915I483</accession>
<feature type="region of interest" description="Disordered" evidence="1">
    <location>
        <begin position="112"/>
        <end position="162"/>
    </location>
</feature>
<reference evidence="4" key="1">
    <citation type="submission" date="2022-11" db="UniProtKB">
        <authorList>
            <consortium name="WormBaseParasite"/>
        </authorList>
    </citation>
    <scope>IDENTIFICATION</scope>
</reference>
<dbReference type="AlphaFoldDB" id="A0A915I483"/>
<protein>
    <submittedName>
        <fullName evidence="4">SCP domain-containing protein</fullName>
    </submittedName>
</protein>
<evidence type="ECO:0000259" key="2">
    <source>
        <dbReference type="SMART" id="SM00198"/>
    </source>
</evidence>
<dbReference type="SUPFAM" id="SSF55797">
    <property type="entry name" value="PR-1-like"/>
    <property type="match status" value="1"/>
</dbReference>
<dbReference type="WBParaSite" id="nRc.2.0.1.t08650-RA">
    <property type="protein sequence ID" value="nRc.2.0.1.t08650-RA"/>
    <property type="gene ID" value="nRc.2.0.1.g08650"/>
</dbReference>
<dbReference type="PROSITE" id="PS01010">
    <property type="entry name" value="CRISP_2"/>
    <property type="match status" value="1"/>
</dbReference>
<dbReference type="Proteomes" id="UP000887565">
    <property type="component" value="Unplaced"/>
</dbReference>
<dbReference type="InterPro" id="IPR001283">
    <property type="entry name" value="CRISP-related"/>
</dbReference>
<feature type="region of interest" description="Disordered" evidence="1">
    <location>
        <begin position="239"/>
        <end position="319"/>
    </location>
</feature>
<feature type="domain" description="SCP" evidence="2">
    <location>
        <begin position="7"/>
        <end position="106"/>
    </location>
</feature>
<sequence length="319" mass="35106">MLYLIRVTFHKQWDEKLAQHAYNYISKSIQQTGSCPQKHSKRDNSLNMGENMSWGQRDFKDRVTQWVVWANTKYVGCAIANNCPIPRGVTEILLICNYSPAGNVEGQYPYKISGSADGDKSPSPGYDGSNNHQPGNVAIGDRNKYGKKPGAGYDGPNPRPGFPGNIAIGDWSKHNDKPNVGWNRKPGFPGNVVIGSRDRPNAGSDRRPGFPGNVVFGNGDRPNAGFDRRPGFPGHVVFGNGDRPNAGSDRRPGFPGNVVSGNWNKRKPGFGQMGGGYPGTQNFNRWNAGHGGHRAERRRPDNRQGPTQGGISWNYQYRK</sequence>
<dbReference type="GO" id="GO:0005576">
    <property type="term" value="C:extracellular region"/>
    <property type="evidence" value="ECO:0007669"/>
    <property type="project" value="InterPro"/>
</dbReference>
<dbReference type="PRINTS" id="PR00837">
    <property type="entry name" value="V5TPXLIKE"/>
</dbReference>
<dbReference type="Gene3D" id="3.40.33.10">
    <property type="entry name" value="CAP"/>
    <property type="match status" value="1"/>
</dbReference>
<evidence type="ECO:0000256" key="1">
    <source>
        <dbReference type="SAM" id="MobiDB-lite"/>
    </source>
</evidence>
<organism evidence="3 4">
    <name type="scientific">Romanomermis culicivorax</name>
    <name type="common">Nematode worm</name>
    <dbReference type="NCBI Taxonomy" id="13658"/>
    <lineage>
        <taxon>Eukaryota</taxon>
        <taxon>Metazoa</taxon>
        <taxon>Ecdysozoa</taxon>
        <taxon>Nematoda</taxon>
        <taxon>Enoplea</taxon>
        <taxon>Dorylaimia</taxon>
        <taxon>Mermithida</taxon>
        <taxon>Mermithoidea</taxon>
        <taxon>Mermithidae</taxon>
        <taxon>Romanomermis</taxon>
    </lineage>
</organism>